<name>A0ABN1PLP4_9ACTN</name>
<gene>
    <name evidence="3" type="ORF">GCM10009560_34320</name>
</gene>
<dbReference type="InterPro" id="IPR012349">
    <property type="entry name" value="Split_barrel_FMN-bd"/>
</dbReference>
<dbReference type="PANTHER" id="PTHR35176:SF6">
    <property type="entry name" value="HEME OXYGENASE HI_0854-RELATED"/>
    <property type="match status" value="1"/>
</dbReference>
<feature type="domain" description="Pyridoxamine 5'-phosphate oxidase N-terminal" evidence="2">
    <location>
        <begin position="13"/>
        <end position="97"/>
    </location>
</feature>
<evidence type="ECO:0000256" key="1">
    <source>
        <dbReference type="ARBA" id="ARBA00023002"/>
    </source>
</evidence>
<dbReference type="Proteomes" id="UP001501578">
    <property type="component" value="Unassembled WGS sequence"/>
</dbReference>
<dbReference type="InterPro" id="IPR011576">
    <property type="entry name" value="Pyridox_Oxase_N"/>
</dbReference>
<keyword evidence="1" id="KW-0560">Oxidoreductase</keyword>
<evidence type="ECO:0000313" key="4">
    <source>
        <dbReference type="Proteomes" id="UP001501578"/>
    </source>
</evidence>
<dbReference type="InterPro" id="IPR052019">
    <property type="entry name" value="F420H2_bilvrd_red/Heme_oxyg"/>
</dbReference>
<dbReference type="EMBL" id="BAAAHQ010000015">
    <property type="protein sequence ID" value="GAA0930071.1"/>
    <property type="molecule type" value="Genomic_DNA"/>
</dbReference>
<dbReference type="RefSeq" id="WP_343950867.1">
    <property type="nucleotide sequence ID" value="NZ_BAAAHQ010000015.1"/>
</dbReference>
<dbReference type="Pfam" id="PF01243">
    <property type="entry name" value="PNPOx_N"/>
    <property type="match status" value="1"/>
</dbReference>
<protein>
    <submittedName>
        <fullName evidence="3">TIGR03667 family PPOX class F420-dependent oxidoreductase</fullName>
    </submittedName>
</protein>
<reference evidence="3 4" key="1">
    <citation type="journal article" date="2019" name="Int. J. Syst. Evol. Microbiol.">
        <title>The Global Catalogue of Microorganisms (GCM) 10K type strain sequencing project: providing services to taxonomists for standard genome sequencing and annotation.</title>
        <authorList>
            <consortium name="The Broad Institute Genomics Platform"/>
            <consortium name="The Broad Institute Genome Sequencing Center for Infectious Disease"/>
            <person name="Wu L."/>
            <person name="Ma J."/>
        </authorList>
    </citation>
    <scope>NUCLEOTIDE SEQUENCE [LARGE SCALE GENOMIC DNA]</scope>
    <source>
        <strain evidence="3 4">JCM 11136</strain>
    </source>
</reference>
<sequence>MLPNLDGEAGADAEQRLEEQTIVWLTTVAPDGQPQSSPVGYVWDGTTFLILSNPEAPKVRNLRANPRVSLNLDLDGDAEHHSVLTIEGTAELSPAPPGGSAPLTEQEVAAYLDKHLESMEWAGLTPEQTFADFSTAIRVTPTRARCY</sequence>
<accession>A0ABN1PLP4</accession>
<dbReference type="Gene3D" id="2.30.110.10">
    <property type="entry name" value="Electron Transport, Fmn-binding Protein, Chain A"/>
    <property type="match status" value="1"/>
</dbReference>
<comment type="caution">
    <text evidence="3">The sequence shown here is derived from an EMBL/GenBank/DDBJ whole genome shotgun (WGS) entry which is preliminary data.</text>
</comment>
<proteinExistence type="predicted"/>
<keyword evidence="4" id="KW-1185">Reference proteome</keyword>
<evidence type="ECO:0000313" key="3">
    <source>
        <dbReference type="EMBL" id="GAA0930071.1"/>
    </source>
</evidence>
<dbReference type="PANTHER" id="PTHR35176">
    <property type="entry name" value="HEME OXYGENASE HI_0854-RELATED"/>
    <property type="match status" value="1"/>
</dbReference>
<organism evidence="3 4">
    <name type="scientific">Nonomuraea longicatena</name>
    <dbReference type="NCBI Taxonomy" id="83682"/>
    <lineage>
        <taxon>Bacteria</taxon>
        <taxon>Bacillati</taxon>
        <taxon>Actinomycetota</taxon>
        <taxon>Actinomycetes</taxon>
        <taxon>Streptosporangiales</taxon>
        <taxon>Streptosporangiaceae</taxon>
        <taxon>Nonomuraea</taxon>
    </lineage>
</organism>
<evidence type="ECO:0000259" key="2">
    <source>
        <dbReference type="Pfam" id="PF01243"/>
    </source>
</evidence>
<dbReference type="SUPFAM" id="SSF50475">
    <property type="entry name" value="FMN-binding split barrel"/>
    <property type="match status" value="1"/>
</dbReference>